<dbReference type="InterPro" id="IPR016186">
    <property type="entry name" value="C-type_lectin-like/link_sf"/>
</dbReference>
<dbReference type="Pfam" id="PF00059">
    <property type="entry name" value="Lectin_C"/>
    <property type="match status" value="1"/>
</dbReference>
<keyword evidence="3" id="KW-1185">Reference proteome</keyword>
<feature type="domain" description="C-type lectin" evidence="1">
    <location>
        <begin position="22"/>
        <end position="111"/>
    </location>
</feature>
<dbReference type="Ensembl" id="ENSHCOT00000009520.1">
    <property type="protein sequence ID" value="ENSHCOP00000019125.1"/>
    <property type="gene ID" value="ENSHCOG00000004218.1"/>
</dbReference>
<dbReference type="PANTHER" id="PTHR22803">
    <property type="entry name" value="MANNOSE, PHOSPHOLIPASE, LECTIN RECEPTOR RELATED"/>
    <property type="match status" value="1"/>
</dbReference>
<proteinExistence type="predicted"/>
<dbReference type="Gene3D" id="3.10.100.10">
    <property type="entry name" value="Mannose-Binding Protein A, subunit A"/>
    <property type="match status" value="1"/>
</dbReference>
<dbReference type="InterPro" id="IPR050111">
    <property type="entry name" value="C-type_lectin/snaclec_domain"/>
</dbReference>
<evidence type="ECO:0000313" key="2">
    <source>
        <dbReference type="Ensembl" id="ENSHCOP00000019125.1"/>
    </source>
</evidence>
<accession>A0A3Q3DS38</accession>
<dbReference type="AlphaFoldDB" id="A0A3Q3DS38"/>
<dbReference type="InterPro" id="IPR001304">
    <property type="entry name" value="C-type_lectin-like"/>
</dbReference>
<dbReference type="PROSITE" id="PS50041">
    <property type="entry name" value="C_TYPE_LECTIN_2"/>
    <property type="match status" value="1"/>
</dbReference>
<dbReference type="SUPFAM" id="SSF56436">
    <property type="entry name" value="C-type lectin-like"/>
    <property type="match status" value="1"/>
</dbReference>
<sequence length="138" mass="15235">MGRGGGADTELQCDVNNGWQPYCSHCYLMAGDLSWSEAEKYCVNHKAHLASVHSEAELDFLTSKHQNSSLGIPENSRNDPTLLHNIHQSGFWGGPNASRICVVETYTKSFWLVEGYVVHPDVVFLFRLSSSVTSTAST</sequence>
<dbReference type="InterPro" id="IPR016187">
    <property type="entry name" value="CTDL_fold"/>
</dbReference>
<name>A0A3Q3DS38_HIPCM</name>
<reference evidence="2" key="1">
    <citation type="submission" date="2025-08" db="UniProtKB">
        <authorList>
            <consortium name="Ensembl"/>
        </authorList>
    </citation>
    <scope>IDENTIFICATION</scope>
</reference>
<evidence type="ECO:0000313" key="3">
    <source>
        <dbReference type="Proteomes" id="UP000264820"/>
    </source>
</evidence>
<protein>
    <recommendedName>
        <fullName evidence="1">C-type lectin domain-containing protein</fullName>
    </recommendedName>
</protein>
<organism evidence="2 3">
    <name type="scientific">Hippocampus comes</name>
    <name type="common">Tiger tail seahorse</name>
    <dbReference type="NCBI Taxonomy" id="109280"/>
    <lineage>
        <taxon>Eukaryota</taxon>
        <taxon>Metazoa</taxon>
        <taxon>Chordata</taxon>
        <taxon>Craniata</taxon>
        <taxon>Vertebrata</taxon>
        <taxon>Euteleostomi</taxon>
        <taxon>Actinopterygii</taxon>
        <taxon>Neopterygii</taxon>
        <taxon>Teleostei</taxon>
        <taxon>Neoteleostei</taxon>
        <taxon>Acanthomorphata</taxon>
        <taxon>Syngnathiaria</taxon>
        <taxon>Syngnathiformes</taxon>
        <taxon>Syngnathoidei</taxon>
        <taxon>Syngnathidae</taxon>
        <taxon>Hippocampus</taxon>
    </lineage>
</organism>
<evidence type="ECO:0000259" key="1">
    <source>
        <dbReference type="PROSITE" id="PS50041"/>
    </source>
</evidence>
<reference evidence="2" key="2">
    <citation type="submission" date="2025-09" db="UniProtKB">
        <authorList>
            <consortium name="Ensembl"/>
        </authorList>
    </citation>
    <scope>IDENTIFICATION</scope>
</reference>
<dbReference type="Proteomes" id="UP000264820">
    <property type="component" value="Unplaced"/>
</dbReference>